<keyword evidence="1" id="KW-1133">Transmembrane helix</keyword>
<feature type="transmembrane region" description="Helical" evidence="1">
    <location>
        <begin position="43"/>
        <end position="66"/>
    </location>
</feature>
<dbReference type="RefSeq" id="WP_246075300.1">
    <property type="nucleotide sequence ID" value="NZ_FXTP01000012.1"/>
</dbReference>
<proteinExistence type="predicted"/>
<dbReference type="EMBL" id="FXTP01000012">
    <property type="protein sequence ID" value="SMO84981.1"/>
    <property type="molecule type" value="Genomic_DNA"/>
</dbReference>
<name>A0A521ENF1_9BACT</name>
<accession>A0A521ENF1</accession>
<evidence type="ECO:0000256" key="1">
    <source>
        <dbReference type="SAM" id="Phobius"/>
    </source>
</evidence>
<reference evidence="2 3" key="1">
    <citation type="submission" date="2017-05" db="EMBL/GenBank/DDBJ databases">
        <authorList>
            <person name="Varghese N."/>
            <person name="Submissions S."/>
        </authorList>
    </citation>
    <scope>NUCLEOTIDE SEQUENCE [LARGE SCALE GENOMIC DNA]</scope>
    <source>
        <strain evidence="2 3">DSM 21985</strain>
    </source>
</reference>
<keyword evidence="3" id="KW-1185">Reference proteome</keyword>
<feature type="transmembrane region" description="Helical" evidence="1">
    <location>
        <begin position="115"/>
        <end position="135"/>
    </location>
</feature>
<dbReference type="Proteomes" id="UP000317557">
    <property type="component" value="Unassembled WGS sequence"/>
</dbReference>
<organism evidence="2 3">
    <name type="scientific">Gracilimonas mengyeensis</name>
    <dbReference type="NCBI Taxonomy" id="1302730"/>
    <lineage>
        <taxon>Bacteria</taxon>
        <taxon>Pseudomonadati</taxon>
        <taxon>Balneolota</taxon>
        <taxon>Balneolia</taxon>
        <taxon>Balneolales</taxon>
        <taxon>Balneolaceae</taxon>
        <taxon>Gracilimonas</taxon>
    </lineage>
</organism>
<keyword evidence="1" id="KW-0812">Transmembrane</keyword>
<keyword evidence="1" id="KW-0472">Membrane</keyword>
<evidence type="ECO:0000313" key="3">
    <source>
        <dbReference type="Proteomes" id="UP000317557"/>
    </source>
</evidence>
<evidence type="ECO:0000313" key="2">
    <source>
        <dbReference type="EMBL" id="SMO84981.1"/>
    </source>
</evidence>
<protein>
    <submittedName>
        <fullName evidence="2">Uncharacterized protein</fullName>
    </submittedName>
</protein>
<feature type="transmembrane region" description="Helical" evidence="1">
    <location>
        <begin position="78"/>
        <end position="103"/>
    </location>
</feature>
<dbReference type="AlphaFoldDB" id="A0A521ENF1"/>
<sequence length="250" mass="28157">MVCSVEQAMESITQKDIDWLLQQKNGGDFASLEPPRPKKKKRWALRIITGLLSVGGLIILPFFLLIRTAVYLNLTYQWNGWLSLGGGILATVLILVIYVFIVFRKVNNKRRLLKLSLLSCAIMVSGFCAYGVIYLSSVNAKSDEVRQVYRSMHPILRVAISTTTLADGDLVVTDIQRVPEDYNQMGLAVNQNSLHYTQASGYVHAIDLRTRGRHEFRNFVLRHSLNMMGFSTLRHVGTADHLHISIPVAD</sequence>
<gene>
    <name evidence="2" type="ORF">SAMN06265219_112150</name>
</gene>